<gene>
    <name evidence="1" type="ORF">HPB49_002290</name>
</gene>
<evidence type="ECO:0000313" key="2">
    <source>
        <dbReference type="Proteomes" id="UP000821865"/>
    </source>
</evidence>
<accession>A0ACB8DSI5</accession>
<name>A0ACB8DSI5_DERSI</name>
<evidence type="ECO:0000313" key="1">
    <source>
        <dbReference type="EMBL" id="KAH7977547.1"/>
    </source>
</evidence>
<dbReference type="Proteomes" id="UP000821865">
    <property type="component" value="Chromosome 1"/>
</dbReference>
<keyword evidence="2" id="KW-1185">Reference proteome</keyword>
<comment type="caution">
    <text evidence="1">The sequence shown here is derived from an EMBL/GenBank/DDBJ whole genome shotgun (WGS) entry which is preliminary data.</text>
</comment>
<sequence>MVGLAKTSSSAGLSASRADLFRTVSSAGAAALMGGGGTGVHYLVELWRNDQYDKISQHTHQGLQFLENFSQFIKDRSTIETDYAARLRKLAKSYQPKKKDDEDNGYTSSKAFCLVLNEINDIAGQHELIAENLSTSINREVATLIKELKEERKRLLSEGSKLQTALQNSVTSLDKSKKYYEKMFREAEKAQEAFAKADADLQLSRADLEKDAETVVEKYKSGFVPADDFPFEDLSVTRNCDSSSTTGSTVNSSFRGTGDTVRGTISTGKKKRSGLFGIFSSNKNNIDEFKDDYSNLPPNQRRKKLLQELDKTRTQINTLTQAREGLYKLKGSYEQNAALGDPQTIQGEINDIGAKLEKLQTDLEKYQNYLTEVDSQMATPDTQKRYRNSFSEGSLSRSASESSVSNNHQNNNKGPPTPITAHNNSTACRPESGLGTSHTSIPDDDGDFEENGYEVDSFEAELLPPLGRAVAIYAFDAQSEGSIPMEEGEEFLVVEVDQGDGWTRVRRENLEEGFVPTSYLECTMFNSC</sequence>
<reference evidence="1" key="1">
    <citation type="submission" date="2020-05" db="EMBL/GenBank/DDBJ databases">
        <title>Large-scale comparative analyses of tick genomes elucidate their genetic diversity and vector capacities.</title>
        <authorList>
            <person name="Jia N."/>
            <person name="Wang J."/>
            <person name="Shi W."/>
            <person name="Du L."/>
            <person name="Sun Y."/>
            <person name="Zhan W."/>
            <person name="Jiang J."/>
            <person name="Wang Q."/>
            <person name="Zhang B."/>
            <person name="Ji P."/>
            <person name="Sakyi L.B."/>
            <person name="Cui X."/>
            <person name="Yuan T."/>
            <person name="Jiang B."/>
            <person name="Yang W."/>
            <person name="Lam T.T.-Y."/>
            <person name="Chang Q."/>
            <person name="Ding S."/>
            <person name="Wang X."/>
            <person name="Zhu J."/>
            <person name="Ruan X."/>
            <person name="Zhao L."/>
            <person name="Wei J."/>
            <person name="Que T."/>
            <person name="Du C."/>
            <person name="Cheng J."/>
            <person name="Dai P."/>
            <person name="Han X."/>
            <person name="Huang E."/>
            <person name="Gao Y."/>
            <person name="Liu J."/>
            <person name="Shao H."/>
            <person name="Ye R."/>
            <person name="Li L."/>
            <person name="Wei W."/>
            <person name="Wang X."/>
            <person name="Wang C."/>
            <person name="Yang T."/>
            <person name="Huo Q."/>
            <person name="Li W."/>
            <person name="Guo W."/>
            <person name="Chen H."/>
            <person name="Zhou L."/>
            <person name="Ni X."/>
            <person name="Tian J."/>
            <person name="Zhou Y."/>
            <person name="Sheng Y."/>
            <person name="Liu T."/>
            <person name="Pan Y."/>
            <person name="Xia L."/>
            <person name="Li J."/>
            <person name="Zhao F."/>
            <person name="Cao W."/>
        </authorList>
    </citation>
    <scope>NUCLEOTIDE SEQUENCE</scope>
    <source>
        <strain evidence="1">Dsil-2018</strain>
    </source>
</reference>
<proteinExistence type="predicted"/>
<protein>
    <submittedName>
        <fullName evidence="1">Uncharacterized protein</fullName>
    </submittedName>
</protein>
<organism evidence="1 2">
    <name type="scientific">Dermacentor silvarum</name>
    <name type="common">Tick</name>
    <dbReference type="NCBI Taxonomy" id="543639"/>
    <lineage>
        <taxon>Eukaryota</taxon>
        <taxon>Metazoa</taxon>
        <taxon>Ecdysozoa</taxon>
        <taxon>Arthropoda</taxon>
        <taxon>Chelicerata</taxon>
        <taxon>Arachnida</taxon>
        <taxon>Acari</taxon>
        <taxon>Parasitiformes</taxon>
        <taxon>Ixodida</taxon>
        <taxon>Ixodoidea</taxon>
        <taxon>Ixodidae</taxon>
        <taxon>Rhipicephalinae</taxon>
        <taxon>Dermacentor</taxon>
    </lineage>
</organism>
<dbReference type="EMBL" id="CM023470">
    <property type="protein sequence ID" value="KAH7977547.1"/>
    <property type="molecule type" value="Genomic_DNA"/>
</dbReference>